<dbReference type="EMBL" id="CCMZ01000004">
    <property type="protein sequence ID" value="CDX12631.1"/>
    <property type="molecule type" value="Genomic_DNA"/>
</dbReference>
<name>A0A090DG97_MESPL</name>
<sequence length="67" mass="7561">MSTRDPVPLQTEPTPEGEQTLVPGVRPITTRDRLALLMDAPMRSRMAQKPLDIGLFDEVARNQLELF</sequence>
<keyword evidence="3" id="KW-1185">Reference proteome</keyword>
<reference evidence="3" key="1">
    <citation type="submission" date="2014-08" db="EMBL/GenBank/DDBJ databases">
        <authorList>
            <person name="Moulin L."/>
        </authorList>
    </citation>
    <scope>NUCLEOTIDE SEQUENCE [LARGE SCALE GENOMIC DNA]</scope>
</reference>
<proteinExistence type="predicted"/>
<accession>A0A090DG97</accession>
<dbReference type="Proteomes" id="UP000045285">
    <property type="component" value="Unassembled WGS sequence"/>
</dbReference>
<feature type="region of interest" description="Disordered" evidence="1">
    <location>
        <begin position="1"/>
        <end position="22"/>
    </location>
</feature>
<evidence type="ECO:0000313" key="3">
    <source>
        <dbReference type="Proteomes" id="UP000045285"/>
    </source>
</evidence>
<protein>
    <submittedName>
        <fullName evidence="2">Uncharacterized protein</fullName>
    </submittedName>
</protein>
<organism evidence="2 3">
    <name type="scientific">Mesorhizobium plurifarium</name>
    <dbReference type="NCBI Taxonomy" id="69974"/>
    <lineage>
        <taxon>Bacteria</taxon>
        <taxon>Pseudomonadati</taxon>
        <taxon>Pseudomonadota</taxon>
        <taxon>Alphaproteobacteria</taxon>
        <taxon>Hyphomicrobiales</taxon>
        <taxon>Phyllobacteriaceae</taxon>
        <taxon>Mesorhizobium</taxon>
    </lineage>
</organism>
<evidence type="ECO:0000256" key="1">
    <source>
        <dbReference type="SAM" id="MobiDB-lite"/>
    </source>
</evidence>
<evidence type="ECO:0000313" key="2">
    <source>
        <dbReference type="EMBL" id="CDX12631.1"/>
    </source>
</evidence>
<dbReference type="AlphaFoldDB" id="A0A090DG97"/>
<gene>
    <name evidence="2" type="ORF">MPL3356_120083</name>
</gene>